<sequence length="183" mass="20044">MKLCKPNPSDHAGKNLPGKRGIDDPGWSGIEDRYWVRQGSAASSDDRTEVKLGMFLCLHPRPGYHEGTSIWDGKCKKKGSNRMSRSQWPAIIPCKMNDHLPPGPSSRSTLFPLLPDLIQLGIAGPLFSGKEDYMRGLLQSVSVSILKLQIQGGELVHPVRGKEVGTIRRAAVSQGSWAYKAAI</sequence>
<dbReference type="AlphaFoldDB" id="M4BDA3"/>
<dbReference type="HOGENOM" id="CLU_1477786_0_0_1"/>
<name>M4BDA3_HYAAE</name>
<reference evidence="3" key="1">
    <citation type="journal article" date="2010" name="Science">
        <title>Signatures of adaptation to obligate biotrophy in the Hyaloperonospora arabidopsidis genome.</title>
        <authorList>
            <person name="Baxter L."/>
            <person name="Tripathy S."/>
            <person name="Ishaque N."/>
            <person name="Boot N."/>
            <person name="Cabral A."/>
            <person name="Kemen E."/>
            <person name="Thines M."/>
            <person name="Ah-Fong A."/>
            <person name="Anderson R."/>
            <person name="Badejoko W."/>
            <person name="Bittner-Eddy P."/>
            <person name="Boore J.L."/>
            <person name="Chibucos M.C."/>
            <person name="Coates M."/>
            <person name="Dehal P."/>
            <person name="Delehaunty K."/>
            <person name="Dong S."/>
            <person name="Downton P."/>
            <person name="Dumas B."/>
            <person name="Fabro G."/>
            <person name="Fronick C."/>
            <person name="Fuerstenberg S.I."/>
            <person name="Fulton L."/>
            <person name="Gaulin E."/>
            <person name="Govers F."/>
            <person name="Hughes L."/>
            <person name="Humphray S."/>
            <person name="Jiang R.H."/>
            <person name="Judelson H."/>
            <person name="Kamoun S."/>
            <person name="Kyung K."/>
            <person name="Meijer H."/>
            <person name="Minx P."/>
            <person name="Morris P."/>
            <person name="Nelson J."/>
            <person name="Phuntumart V."/>
            <person name="Qutob D."/>
            <person name="Rehmany A."/>
            <person name="Rougon-Cardoso A."/>
            <person name="Ryden P."/>
            <person name="Torto-Alalibo T."/>
            <person name="Studholme D."/>
            <person name="Wang Y."/>
            <person name="Win J."/>
            <person name="Wood J."/>
            <person name="Clifton S.W."/>
            <person name="Rogers J."/>
            <person name="Van den Ackerveken G."/>
            <person name="Jones J.D."/>
            <person name="McDowell J.M."/>
            <person name="Beynon J."/>
            <person name="Tyler B.M."/>
        </authorList>
    </citation>
    <scope>NUCLEOTIDE SEQUENCE [LARGE SCALE GENOMIC DNA]</scope>
    <source>
        <strain evidence="3">Emoy2</strain>
    </source>
</reference>
<evidence type="ECO:0000256" key="1">
    <source>
        <dbReference type="SAM" id="MobiDB-lite"/>
    </source>
</evidence>
<organism evidence="2 3">
    <name type="scientific">Hyaloperonospora arabidopsidis (strain Emoy2)</name>
    <name type="common">Downy mildew agent</name>
    <name type="synonym">Peronospora arabidopsidis</name>
    <dbReference type="NCBI Taxonomy" id="559515"/>
    <lineage>
        <taxon>Eukaryota</taxon>
        <taxon>Sar</taxon>
        <taxon>Stramenopiles</taxon>
        <taxon>Oomycota</taxon>
        <taxon>Peronosporomycetes</taxon>
        <taxon>Peronosporales</taxon>
        <taxon>Peronosporaceae</taxon>
        <taxon>Hyaloperonospora</taxon>
    </lineage>
</organism>
<dbReference type="VEuPathDB" id="FungiDB:HpaG804270"/>
<proteinExistence type="predicted"/>
<evidence type="ECO:0000313" key="3">
    <source>
        <dbReference type="Proteomes" id="UP000011713"/>
    </source>
</evidence>
<reference evidence="2" key="2">
    <citation type="submission" date="2015-06" db="UniProtKB">
        <authorList>
            <consortium name="EnsemblProtists"/>
        </authorList>
    </citation>
    <scope>IDENTIFICATION</scope>
    <source>
        <strain evidence="2">Emoy2</strain>
    </source>
</reference>
<accession>M4BDA3</accession>
<dbReference type="Proteomes" id="UP000011713">
    <property type="component" value="Unassembled WGS sequence"/>
</dbReference>
<evidence type="ECO:0000313" key="2">
    <source>
        <dbReference type="EnsemblProtists" id="HpaP804270"/>
    </source>
</evidence>
<dbReference type="EMBL" id="JH598152">
    <property type="status" value="NOT_ANNOTATED_CDS"/>
    <property type="molecule type" value="Genomic_DNA"/>
</dbReference>
<dbReference type="EnsemblProtists" id="HpaT804270">
    <property type="protein sequence ID" value="HpaP804270"/>
    <property type="gene ID" value="HpaG804270"/>
</dbReference>
<protein>
    <submittedName>
        <fullName evidence="2">Uncharacterized protein</fullName>
    </submittedName>
</protein>
<feature type="region of interest" description="Disordered" evidence="1">
    <location>
        <begin position="1"/>
        <end position="24"/>
    </location>
</feature>
<keyword evidence="3" id="KW-1185">Reference proteome</keyword>
<dbReference type="InParanoid" id="M4BDA3"/>